<accession>A0AAW1N9J2</accession>
<reference evidence="1" key="1">
    <citation type="submission" date="2024-03" db="EMBL/GenBank/DDBJ databases">
        <title>WGS assembly of Saponaria officinalis var. Norfolk2.</title>
        <authorList>
            <person name="Jenkins J."/>
            <person name="Shu S."/>
            <person name="Grimwood J."/>
            <person name="Barry K."/>
            <person name="Goodstein D."/>
            <person name="Schmutz J."/>
            <person name="Leebens-Mack J."/>
            <person name="Osbourn A."/>
        </authorList>
    </citation>
    <scope>NUCLEOTIDE SEQUENCE [LARGE SCALE GENOMIC DNA]</scope>
    <source>
        <strain evidence="1">JIC</strain>
    </source>
</reference>
<evidence type="ECO:0000313" key="2">
    <source>
        <dbReference type="Proteomes" id="UP001443914"/>
    </source>
</evidence>
<comment type="caution">
    <text evidence="1">The sequence shown here is derived from an EMBL/GenBank/DDBJ whole genome shotgun (WGS) entry which is preliminary data.</text>
</comment>
<evidence type="ECO:0000313" key="1">
    <source>
        <dbReference type="EMBL" id="KAK9756762.1"/>
    </source>
</evidence>
<dbReference type="PANTHER" id="PTHR11439">
    <property type="entry name" value="GAG-POL-RELATED RETROTRANSPOSON"/>
    <property type="match status" value="1"/>
</dbReference>
<proteinExistence type="predicted"/>
<dbReference type="PANTHER" id="PTHR11439:SF483">
    <property type="entry name" value="PEPTIDE SYNTHASE GLIP-LIKE, PUTATIVE (AFU_ORTHOLOGUE AFUA_3G12920)-RELATED"/>
    <property type="match status" value="1"/>
</dbReference>
<dbReference type="AlphaFoldDB" id="A0AAW1N9J2"/>
<dbReference type="Proteomes" id="UP001443914">
    <property type="component" value="Unassembled WGS sequence"/>
</dbReference>
<name>A0AAW1N9J2_SAPOF</name>
<gene>
    <name evidence="1" type="ORF">RND81_01G119500</name>
</gene>
<dbReference type="EMBL" id="JBDFQZ010000001">
    <property type="protein sequence ID" value="KAK9756762.1"/>
    <property type="molecule type" value="Genomic_DNA"/>
</dbReference>
<organism evidence="1 2">
    <name type="scientific">Saponaria officinalis</name>
    <name type="common">Common soapwort</name>
    <name type="synonym">Lychnis saponaria</name>
    <dbReference type="NCBI Taxonomy" id="3572"/>
    <lineage>
        <taxon>Eukaryota</taxon>
        <taxon>Viridiplantae</taxon>
        <taxon>Streptophyta</taxon>
        <taxon>Embryophyta</taxon>
        <taxon>Tracheophyta</taxon>
        <taxon>Spermatophyta</taxon>
        <taxon>Magnoliopsida</taxon>
        <taxon>eudicotyledons</taxon>
        <taxon>Gunneridae</taxon>
        <taxon>Pentapetalae</taxon>
        <taxon>Caryophyllales</taxon>
        <taxon>Caryophyllaceae</taxon>
        <taxon>Caryophylleae</taxon>
        <taxon>Saponaria</taxon>
    </lineage>
</organism>
<protein>
    <submittedName>
        <fullName evidence="1">Uncharacterized protein</fullName>
    </submittedName>
</protein>
<keyword evidence="2" id="KW-1185">Reference proteome</keyword>
<sequence length="69" mass="7804">MTTSGKLKKNDGQEKVDESIYRNLVGLLIYLTNTRPDTVNVVSIVSRFMSEPGKAHFMAAKRILRYIST</sequence>